<dbReference type="InterPro" id="IPR000259">
    <property type="entry name" value="Adhesion_dom_fimbrial"/>
</dbReference>
<evidence type="ECO:0000256" key="4">
    <source>
        <dbReference type="ARBA" id="ARBA00023263"/>
    </source>
</evidence>
<organism evidence="7 8">
    <name type="scientific">Pseudomonas putida</name>
    <name type="common">Arthrobacter siderocapsulatus</name>
    <dbReference type="NCBI Taxonomy" id="303"/>
    <lineage>
        <taxon>Bacteria</taxon>
        <taxon>Pseudomonadati</taxon>
        <taxon>Pseudomonadota</taxon>
        <taxon>Gammaproteobacteria</taxon>
        <taxon>Pseudomonadales</taxon>
        <taxon>Pseudomonadaceae</taxon>
        <taxon>Pseudomonas</taxon>
    </lineage>
</organism>
<comment type="similarity">
    <text evidence="2">Belongs to the fimbrial protein family.</text>
</comment>
<evidence type="ECO:0000256" key="1">
    <source>
        <dbReference type="ARBA" id="ARBA00004561"/>
    </source>
</evidence>
<evidence type="ECO:0000313" key="7">
    <source>
        <dbReference type="EMBL" id="KAF0251338.1"/>
    </source>
</evidence>
<dbReference type="Pfam" id="PF00419">
    <property type="entry name" value="Fimbrial"/>
    <property type="match status" value="1"/>
</dbReference>
<evidence type="ECO:0000313" key="8">
    <source>
        <dbReference type="Proteomes" id="UP000442695"/>
    </source>
</evidence>
<evidence type="ECO:0000256" key="2">
    <source>
        <dbReference type="ARBA" id="ARBA00006671"/>
    </source>
</evidence>
<dbReference type="GO" id="GO:0043709">
    <property type="term" value="P:cell adhesion involved in single-species biofilm formation"/>
    <property type="evidence" value="ECO:0007669"/>
    <property type="project" value="TreeGrafter"/>
</dbReference>
<keyword evidence="3 5" id="KW-0732">Signal</keyword>
<comment type="subcellular location">
    <subcellularLocation>
        <location evidence="1">Fimbrium</location>
    </subcellularLocation>
</comment>
<protein>
    <submittedName>
        <fullName evidence="7">Fimbrial protein</fullName>
    </submittedName>
</protein>
<feature type="domain" description="Fimbrial-type adhesion" evidence="6">
    <location>
        <begin position="27"/>
        <end position="183"/>
    </location>
</feature>
<dbReference type="EMBL" id="WOWR01000062">
    <property type="protein sequence ID" value="KAF0251338.1"/>
    <property type="molecule type" value="Genomic_DNA"/>
</dbReference>
<dbReference type="AlphaFoldDB" id="A0A7V8EAL8"/>
<gene>
    <name evidence="7" type="ORF">GN299_28980</name>
</gene>
<sequence>MKKTLLALALGITSSTTFAATVSTGAIHFYGRIDSGTCPIEIIDPVTGNPESGNRILMGNVDASQFKAADDEAAARAFGMRITPGSGCTVNTGDAASVTFTGAFGGAGTGGALYALEPGGATNLALTLKDNKGTPIANGSASPSYPLDVTKPTTMLFSAAYKSTAAAVTAGAANTSVQFVVDIP</sequence>
<dbReference type="Proteomes" id="UP000442695">
    <property type="component" value="Unassembled WGS sequence"/>
</dbReference>
<reference evidence="7 8" key="1">
    <citation type="submission" date="2019-12" db="EMBL/GenBank/DDBJ databases">
        <authorList>
            <person name="Woiski C."/>
        </authorList>
    </citation>
    <scope>NUCLEOTIDE SEQUENCE [LARGE SCALE GENOMIC DNA]</scope>
    <source>
        <strain evidence="7 8">BOE100</strain>
    </source>
</reference>
<proteinExistence type="inferred from homology"/>
<evidence type="ECO:0000256" key="5">
    <source>
        <dbReference type="SAM" id="SignalP"/>
    </source>
</evidence>
<dbReference type="Gene3D" id="2.60.40.1090">
    <property type="entry name" value="Fimbrial-type adhesion domain"/>
    <property type="match status" value="1"/>
</dbReference>
<feature type="chain" id="PRO_5031362590" evidence="5">
    <location>
        <begin position="20"/>
        <end position="184"/>
    </location>
</feature>
<dbReference type="InterPro" id="IPR036937">
    <property type="entry name" value="Adhesion_dom_fimbrial_sf"/>
</dbReference>
<dbReference type="PANTHER" id="PTHR33420:SF3">
    <property type="entry name" value="FIMBRIAL SUBUNIT ELFA"/>
    <property type="match status" value="1"/>
</dbReference>
<dbReference type="GO" id="GO:0009289">
    <property type="term" value="C:pilus"/>
    <property type="evidence" value="ECO:0007669"/>
    <property type="project" value="UniProtKB-SubCell"/>
</dbReference>
<dbReference type="RefSeq" id="WP_156859783.1">
    <property type="nucleotide sequence ID" value="NZ_WOWR01000062.1"/>
</dbReference>
<evidence type="ECO:0000256" key="3">
    <source>
        <dbReference type="ARBA" id="ARBA00022729"/>
    </source>
</evidence>
<dbReference type="InterPro" id="IPR050263">
    <property type="entry name" value="Bact_Fimbrial_Adh_Pro"/>
</dbReference>
<accession>A0A7V8EAL8</accession>
<keyword evidence="4" id="KW-0281">Fimbrium</keyword>
<evidence type="ECO:0000259" key="6">
    <source>
        <dbReference type="Pfam" id="PF00419"/>
    </source>
</evidence>
<feature type="signal peptide" evidence="5">
    <location>
        <begin position="1"/>
        <end position="19"/>
    </location>
</feature>
<dbReference type="SUPFAM" id="SSF49401">
    <property type="entry name" value="Bacterial adhesins"/>
    <property type="match status" value="1"/>
</dbReference>
<comment type="caution">
    <text evidence="7">The sequence shown here is derived from an EMBL/GenBank/DDBJ whole genome shotgun (WGS) entry which is preliminary data.</text>
</comment>
<dbReference type="InterPro" id="IPR008966">
    <property type="entry name" value="Adhesion_dom_sf"/>
</dbReference>
<name>A0A7V8EAL8_PSEPU</name>
<dbReference type="PANTHER" id="PTHR33420">
    <property type="entry name" value="FIMBRIAL SUBUNIT ELFA-RELATED"/>
    <property type="match status" value="1"/>
</dbReference>